<evidence type="ECO:0000313" key="3">
    <source>
        <dbReference type="Proteomes" id="UP000657918"/>
    </source>
</evidence>
<dbReference type="PANTHER" id="PTHR38936">
    <property type="entry name" value="TITIN-LIKE ISOFORM X2"/>
    <property type="match status" value="1"/>
</dbReference>
<organism evidence="2 3">
    <name type="scientific">Salix dunnii</name>
    <dbReference type="NCBI Taxonomy" id="1413687"/>
    <lineage>
        <taxon>Eukaryota</taxon>
        <taxon>Viridiplantae</taxon>
        <taxon>Streptophyta</taxon>
        <taxon>Embryophyta</taxon>
        <taxon>Tracheophyta</taxon>
        <taxon>Spermatophyta</taxon>
        <taxon>Magnoliopsida</taxon>
        <taxon>eudicotyledons</taxon>
        <taxon>Gunneridae</taxon>
        <taxon>Pentapetalae</taxon>
        <taxon>rosids</taxon>
        <taxon>fabids</taxon>
        <taxon>Malpighiales</taxon>
        <taxon>Salicaceae</taxon>
        <taxon>Saliceae</taxon>
        <taxon>Salix</taxon>
    </lineage>
</organism>
<comment type="caution">
    <text evidence="2">The sequence shown here is derived from an EMBL/GenBank/DDBJ whole genome shotgun (WGS) entry which is preliminary data.</text>
</comment>
<name>A0A835K269_9ROSI</name>
<dbReference type="OrthoDB" id="1937314at2759"/>
<gene>
    <name evidence="2" type="ORF">SADUNF_Sadunf05G0153700</name>
</gene>
<reference evidence="2 3" key="1">
    <citation type="submission" date="2020-10" db="EMBL/GenBank/DDBJ databases">
        <title>Plant Genome Project.</title>
        <authorList>
            <person name="Zhang R.-G."/>
        </authorList>
    </citation>
    <scope>NUCLEOTIDE SEQUENCE [LARGE SCALE GENOMIC DNA]</scope>
    <source>
        <strain evidence="2">FAFU-HL-1</strain>
        <tissue evidence="2">Leaf</tissue>
    </source>
</reference>
<accession>A0A835K269</accession>
<proteinExistence type="predicted"/>
<dbReference type="PANTHER" id="PTHR38936:SF1">
    <property type="entry name" value="DUF641 DOMAIN-CONTAINING PROTEIN"/>
    <property type="match status" value="1"/>
</dbReference>
<feature type="region of interest" description="Disordered" evidence="1">
    <location>
        <begin position="12"/>
        <end position="57"/>
    </location>
</feature>
<dbReference type="EMBL" id="JADGMS010000005">
    <property type="protein sequence ID" value="KAF9682877.1"/>
    <property type="molecule type" value="Genomic_DNA"/>
</dbReference>
<feature type="region of interest" description="Disordered" evidence="1">
    <location>
        <begin position="279"/>
        <end position="300"/>
    </location>
</feature>
<keyword evidence="3" id="KW-1185">Reference proteome</keyword>
<dbReference type="Proteomes" id="UP000657918">
    <property type="component" value="Unassembled WGS sequence"/>
</dbReference>
<evidence type="ECO:0000313" key="2">
    <source>
        <dbReference type="EMBL" id="KAF9682877.1"/>
    </source>
</evidence>
<dbReference type="AlphaFoldDB" id="A0A835K269"/>
<feature type="compositionally biased region" description="Polar residues" evidence="1">
    <location>
        <begin position="32"/>
        <end position="52"/>
    </location>
</feature>
<sequence>MGRKPNALLKLKQRASAAESTVPTVPAVQLEPYNSNPSLQPESSKQPASSTLEGVEPNLQMQSHFAKSYSRKTTRQTCAKVRRSERLKNSVVFTHNQDLEHVIEEIITLTGGEEGDDHEEAKMPESKRLKNSDVFTHNQDLEHVIEEITLTGGEEGDDHEDAKMPEYSSMSKNMEEKVDYILEMLEAQRNTTDVKATRNSFSASCSGGDDITYKSLYIDSQKKVEALMEENFQLNLKYQNALGKIEAYEKGNNPMVCNVLEKFNEILLSSLSKTLAREAGLEHRTTPAKRKTLDKQTRKN</sequence>
<evidence type="ECO:0000256" key="1">
    <source>
        <dbReference type="SAM" id="MobiDB-lite"/>
    </source>
</evidence>
<protein>
    <submittedName>
        <fullName evidence="2">Uncharacterized protein</fullName>
    </submittedName>
</protein>